<dbReference type="SUPFAM" id="SSF48452">
    <property type="entry name" value="TPR-like"/>
    <property type="match status" value="1"/>
</dbReference>
<evidence type="ECO:0000313" key="2">
    <source>
        <dbReference type="Proteomes" id="UP000281553"/>
    </source>
</evidence>
<dbReference type="Gene3D" id="1.25.40.10">
    <property type="entry name" value="Tetratricopeptide repeat domain"/>
    <property type="match status" value="1"/>
</dbReference>
<dbReference type="EMBL" id="UYRU01043315">
    <property type="protein sequence ID" value="VDK81309.1"/>
    <property type="molecule type" value="Genomic_DNA"/>
</dbReference>
<reference evidence="1 2" key="1">
    <citation type="submission" date="2018-11" db="EMBL/GenBank/DDBJ databases">
        <authorList>
            <consortium name="Pathogen Informatics"/>
        </authorList>
    </citation>
    <scope>NUCLEOTIDE SEQUENCE [LARGE SCALE GENOMIC DNA]</scope>
</reference>
<organism evidence="1 2">
    <name type="scientific">Dibothriocephalus latus</name>
    <name type="common">Fish tapeworm</name>
    <name type="synonym">Diphyllobothrium latum</name>
    <dbReference type="NCBI Taxonomy" id="60516"/>
    <lineage>
        <taxon>Eukaryota</taxon>
        <taxon>Metazoa</taxon>
        <taxon>Spiralia</taxon>
        <taxon>Lophotrochozoa</taxon>
        <taxon>Platyhelminthes</taxon>
        <taxon>Cestoda</taxon>
        <taxon>Eucestoda</taxon>
        <taxon>Diphyllobothriidea</taxon>
        <taxon>Diphyllobothriidae</taxon>
        <taxon>Dibothriocephalus</taxon>
    </lineage>
</organism>
<dbReference type="InterPro" id="IPR011990">
    <property type="entry name" value="TPR-like_helical_dom_sf"/>
</dbReference>
<sequence length="392" mass="43480">MVRLQFEQTHHGTSQKSKIGLWYMIYSPGGMPLQNSETRLQVDASVAVVNQLLLDLEFQLASLEKLSETHCTLLKNIEERPDLDKYQDELVSVRSSWKDGLARCADIAYCIEAALSALQKSTEVAVLSAPLFFPSSATHKSEDLSAIDRAASMINSFEVSLVDLRQRQSDLVASWNQDESEHIKNVKLLVQIAFPTIRLPYYPAYCDSSGLSEMLATDPCAQLRQQVQDLYVLRDTYLSSSLDGNLFSGKESDLVSILQPSQNVDLQEHLTGLIRQVAQAFNSKPALIQERLDEVLRAADQCESSLTASPSSSDMAQLYYLRGRAFNVLSAEETPTGQSQAKSCLLKSLKLDPNLSDAWCELAEVSWMEGDPESAIAPLRSALKHNVSELSI</sequence>
<protein>
    <submittedName>
        <fullName evidence="1">Uncharacterized protein</fullName>
    </submittedName>
</protein>
<dbReference type="AlphaFoldDB" id="A0A3P6TD93"/>
<proteinExistence type="predicted"/>
<dbReference type="OrthoDB" id="423589at2759"/>
<dbReference type="Proteomes" id="UP000281553">
    <property type="component" value="Unassembled WGS sequence"/>
</dbReference>
<name>A0A3P6TD93_DIBLA</name>
<gene>
    <name evidence="1" type="ORF">DILT_LOCUS3213</name>
</gene>
<evidence type="ECO:0000313" key="1">
    <source>
        <dbReference type="EMBL" id="VDK81309.1"/>
    </source>
</evidence>
<keyword evidence="2" id="KW-1185">Reference proteome</keyword>
<accession>A0A3P6TD93</accession>